<accession>A0A0A9C1E3</accession>
<organism evidence="1">
    <name type="scientific">Arundo donax</name>
    <name type="common">Giant reed</name>
    <name type="synonym">Donax arundinaceus</name>
    <dbReference type="NCBI Taxonomy" id="35708"/>
    <lineage>
        <taxon>Eukaryota</taxon>
        <taxon>Viridiplantae</taxon>
        <taxon>Streptophyta</taxon>
        <taxon>Embryophyta</taxon>
        <taxon>Tracheophyta</taxon>
        <taxon>Spermatophyta</taxon>
        <taxon>Magnoliopsida</taxon>
        <taxon>Liliopsida</taxon>
        <taxon>Poales</taxon>
        <taxon>Poaceae</taxon>
        <taxon>PACMAD clade</taxon>
        <taxon>Arundinoideae</taxon>
        <taxon>Arundineae</taxon>
        <taxon>Arundo</taxon>
    </lineage>
</organism>
<reference evidence="1" key="2">
    <citation type="journal article" date="2015" name="Data Brief">
        <title>Shoot transcriptome of the giant reed, Arundo donax.</title>
        <authorList>
            <person name="Barrero R.A."/>
            <person name="Guerrero F.D."/>
            <person name="Moolhuijzen P."/>
            <person name="Goolsby J.A."/>
            <person name="Tidwell J."/>
            <person name="Bellgard S.E."/>
            <person name="Bellgard M.I."/>
        </authorList>
    </citation>
    <scope>NUCLEOTIDE SEQUENCE</scope>
    <source>
        <tissue evidence="1">Shoot tissue taken approximately 20 cm above the soil surface</tissue>
    </source>
</reference>
<reference evidence="1" key="1">
    <citation type="submission" date="2014-09" db="EMBL/GenBank/DDBJ databases">
        <authorList>
            <person name="Magalhaes I.L.F."/>
            <person name="Oliveira U."/>
            <person name="Santos F.R."/>
            <person name="Vidigal T.H.D.A."/>
            <person name="Brescovit A.D."/>
            <person name="Santos A.J."/>
        </authorList>
    </citation>
    <scope>NUCLEOTIDE SEQUENCE</scope>
    <source>
        <tissue evidence="1">Shoot tissue taken approximately 20 cm above the soil surface</tissue>
    </source>
</reference>
<dbReference type="EMBL" id="GBRH01232538">
    <property type="protein sequence ID" value="JAD65357.1"/>
    <property type="molecule type" value="Transcribed_RNA"/>
</dbReference>
<sequence>MNNLNSYMCTSGEGFKRLFAHIVKRCHVSFFLKRRLLRTYKT</sequence>
<protein>
    <submittedName>
        <fullName evidence="1">Uncharacterized protein</fullName>
    </submittedName>
</protein>
<proteinExistence type="predicted"/>
<evidence type="ECO:0000313" key="1">
    <source>
        <dbReference type="EMBL" id="JAD65357.1"/>
    </source>
</evidence>
<name>A0A0A9C1E3_ARUDO</name>
<dbReference type="AlphaFoldDB" id="A0A0A9C1E3"/>